<reference evidence="2 3" key="1">
    <citation type="submission" date="2009-01" db="EMBL/GenBank/DDBJ databases">
        <authorList>
            <person name="Qin X."/>
            <person name="Bachman B."/>
            <person name="Battles P."/>
            <person name="Bell A."/>
            <person name="Bess C."/>
            <person name="Bickham C."/>
            <person name="Chaboub L."/>
            <person name="Chen D."/>
            <person name="Coyle M."/>
            <person name="Deiros D.R."/>
            <person name="Dinh H."/>
            <person name="Forbes L."/>
            <person name="Fowler G."/>
            <person name="Francisco L."/>
            <person name="Fu Q."/>
            <person name="Gubbala S."/>
            <person name="Hale W."/>
            <person name="Han Y."/>
            <person name="Hemphill L."/>
            <person name="Highlander S.K."/>
            <person name="Hirani K."/>
            <person name="Hogues M."/>
            <person name="Jackson L."/>
            <person name="Jakkamsetti A."/>
            <person name="Javaid M."/>
            <person name="Jiang H."/>
            <person name="Korchina V."/>
            <person name="Kovar C."/>
            <person name="Lara F."/>
            <person name="Lee S."/>
            <person name="Mata R."/>
            <person name="Mathew T."/>
            <person name="Moen C."/>
            <person name="Morales K."/>
            <person name="Munidasa M."/>
            <person name="Nazareth L."/>
            <person name="Ngo R."/>
            <person name="Nguyen L."/>
            <person name="Okwuonu G."/>
            <person name="Ongeri F."/>
            <person name="Patil S."/>
            <person name="Petrosino J."/>
            <person name="Pham C."/>
            <person name="Pham P."/>
            <person name="Pu L.-L."/>
            <person name="Puazo M."/>
            <person name="Raj R."/>
            <person name="Reid J."/>
            <person name="Rouhana J."/>
            <person name="Saada N."/>
            <person name="Shang Y."/>
            <person name="Simmons D."/>
            <person name="Thornton R."/>
            <person name="Warren J."/>
            <person name="Weissenberger G."/>
            <person name="Zhang J."/>
            <person name="Zhang L."/>
            <person name="Zhou C."/>
            <person name="Zhu D."/>
            <person name="Muzny D."/>
            <person name="Worley K."/>
            <person name="Gibbs R."/>
        </authorList>
    </citation>
    <scope>NUCLEOTIDE SEQUENCE [LARGE SCALE GENOMIC DNA]</scope>
    <source>
        <strain evidence="2 3">DSM 15434</strain>
    </source>
</reference>
<feature type="region of interest" description="Disordered" evidence="1">
    <location>
        <begin position="1"/>
        <end position="24"/>
    </location>
</feature>
<evidence type="ECO:0000313" key="2">
    <source>
        <dbReference type="EMBL" id="EEH66643.1"/>
    </source>
</evidence>
<name>C0W3Q9_9ACTO</name>
<dbReference type="EMBL" id="ACFH01000027">
    <property type="protein sequence ID" value="EEH66643.1"/>
    <property type="molecule type" value="Genomic_DNA"/>
</dbReference>
<keyword evidence="3" id="KW-1185">Reference proteome</keyword>
<evidence type="ECO:0000256" key="1">
    <source>
        <dbReference type="SAM" id="MobiDB-lite"/>
    </source>
</evidence>
<comment type="caution">
    <text evidence="2">The sequence shown here is derived from an EMBL/GenBank/DDBJ whole genome shotgun (WGS) entry which is preliminary data.</text>
</comment>
<dbReference type="Proteomes" id="UP000004778">
    <property type="component" value="Unassembled WGS sequence"/>
</dbReference>
<accession>C0W3Q9</accession>
<proteinExistence type="predicted"/>
<evidence type="ECO:0000313" key="3">
    <source>
        <dbReference type="Proteomes" id="UP000004778"/>
    </source>
</evidence>
<sequence>MTYLEAPAPAGRPAPEPDEFRKTGVQQTSIGLDGFRPGHHEHRLLLTAGS</sequence>
<dbReference type="HOGENOM" id="CLU_3113699_0_0_11"/>
<dbReference type="AlphaFoldDB" id="C0W3Q9"/>
<feature type="compositionally biased region" description="Low complexity" evidence="1">
    <location>
        <begin position="1"/>
        <end position="13"/>
    </location>
</feature>
<gene>
    <name evidence="2" type="ORF">HMPREF0058_0503</name>
</gene>
<organism evidence="2 3">
    <name type="scientific">Actinomyces urogenitalis DSM 15434</name>
    <dbReference type="NCBI Taxonomy" id="525246"/>
    <lineage>
        <taxon>Bacteria</taxon>
        <taxon>Bacillati</taxon>
        <taxon>Actinomycetota</taxon>
        <taxon>Actinomycetes</taxon>
        <taxon>Actinomycetales</taxon>
        <taxon>Actinomycetaceae</taxon>
        <taxon>Actinomyces</taxon>
    </lineage>
</organism>
<protein>
    <submittedName>
        <fullName evidence="2">Uncharacterized protein</fullName>
    </submittedName>
</protein>